<accession>A0A2P2KUP4</accession>
<dbReference type="AlphaFoldDB" id="A0A2P2KUP4"/>
<evidence type="ECO:0000313" key="1">
    <source>
        <dbReference type="EMBL" id="MBX09425.1"/>
    </source>
</evidence>
<name>A0A2P2KUP4_RHIMU</name>
<protein>
    <submittedName>
        <fullName evidence="1">Uncharacterized protein MANES_06G100200</fullName>
    </submittedName>
</protein>
<sequence length="58" mass="6580">MPVQMALIWQCNLQPEREQFSTWPSIVGNSLNQHQNNQFFVSETLNCSLASNNKADIG</sequence>
<organism evidence="1">
    <name type="scientific">Rhizophora mucronata</name>
    <name type="common">Asiatic mangrove</name>
    <dbReference type="NCBI Taxonomy" id="61149"/>
    <lineage>
        <taxon>Eukaryota</taxon>
        <taxon>Viridiplantae</taxon>
        <taxon>Streptophyta</taxon>
        <taxon>Embryophyta</taxon>
        <taxon>Tracheophyta</taxon>
        <taxon>Spermatophyta</taxon>
        <taxon>Magnoliopsida</taxon>
        <taxon>eudicotyledons</taxon>
        <taxon>Gunneridae</taxon>
        <taxon>Pentapetalae</taxon>
        <taxon>rosids</taxon>
        <taxon>fabids</taxon>
        <taxon>Malpighiales</taxon>
        <taxon>Rhizophoraceae</taxon>
        <taxon>Rhizophora</taxon>
    </lineage>
</organism>
<reference evidence="1" key="1">
    <citation type="submission" date="2018-02" db="EMBL/GenBank/DDBJ databases">
        <title>Rhizophora mucronata_Transcriptome.</title>
        <authorList>
            <person name="Meera S.P."/>
            <person name="Sreeshan A."/>
            <person name="Augustine A."/>
        </authorList>
    </citation>
    <scope>NUCLEOTIDE SEQUENCE</scope>
    <source>
        <tissue evidence="1">Leaf</tissue>
    </source>
</reference>
<proteinExistence type="predicted"/>
<dbReference type="EMBL" id="GGEC01028941">
    <property type="protein sequence ID" value="MBX09425.1"/>
    <property type="molecule type" value="Transcribed_RNA"/>
</dbReference>